<evidence type="ECO:0000313" key="1">
    <source>
        <dbReference type="EMBL" id="KAH6928959.1"/>
    </source>
</evidence>
<reference evidence="1" key="1">
    <citation type="submission" date="2020-05" db="EMBL/GenBank/DDBJ databases">
        <title>Large-scale comparative analyses of tick genomes elucidate their genetic diversity and vector capacities.</title>
        <authorList>
            <person name="Jia N."/>
            <person name="Wang J."/>
            <person name="Shi W."/>
            <person name="Du L."/>
            <person name="Sun Y."/>
            <person name="Zhan W."/>
            <person name="Jiang J."/>
            <person name="Wang Q."/>
            <person name="Zhang B."/>
            <person name="Ji P."/>
            <person name="Sakyi L.B."/>
            <person name="Cui X."/>
            <person name="Yuan T."/>
            <person name="Jiang B."/>
            <person name="Yang W."/>
            <person name="Lam T.T.-Y."/>
            <person name="Chang Q."/>
            <person name="Ding S."/>
            <person name="Wang X."/>
            <person name="Zhu J."/>
            <person name="Ruan X."/>
            <person name="Zhao L."/>
            <person name="Wei J."/>
            <person name="Que T."/>
            <person name="Du C."/>
            <person name="Cheng J."/>
            <person name="Dai P."/>
            <person name="Han X."/>
            <person name="Huang E."/>
            <person name="Gao Y."/>
            <person name="Liu J."/>
            <person name="Shao H."/>
            <person name="Ye R."/>
            <person name="Li L."/>
            <person name="Wei W."/>
            <person name="Wang X."/>
            <person name="Wang C."/>
            <person name="Yang T."/>
            <person name="Huo Q."/>
            <person name="Li W."/>
            <person name="Guo W."/>
            <person name="Chen H."/>
            <person name="Zhou L."/>
            <person name="Ni X."/>
            <person name="Tian J."/>
            <person name="Zhou Y."/>
            <person name="Sheng Y."/>
            <person name="Liu T."/>
            <person name="Pan Y."/>
            <person name="Xia L."/>
            <person name="Li J."/>
            <person name="Zhao F."/>
            <person name="Cao W."/>
        </authorList>
    </citation>
    <scope>NUCLEOTIDE SEQUENCE</scope>
    <source>
        <strain evidence="1">Hyas-2018</strain>
    </source>
</reference>
<dbReference type="EMBL" id="CM023486">
    <property type="protein sequence ID" value="KAH6928959.1"/>
    <property type="molecule type" value="Genomic_DNA"/>
</dbReference>
<proteinExistence type="predicted"/>
<gene>
    <name evidence="1" type="ORF">HPB50_022319</name>
</gene>
<sequence length="390" mass="42107">MSSDSADPFYWMRVILASNRGTLMELGISPIVTSGLIMQLLAGAKIIEVGDTPKDRALFNGAQKLFGMVITIGQAIVYVMTGMYGDPADIGAGVCFLIIIQLFVAGLIVLLLDELLQKGYGLGSGISLFIATNICETIVWKAFSPATVNTGRGTEFEGAIIALFHLLATRSDKGFRVDLPIKSARYRGQYSSYPIKLFYTSNIPIILQSALVSNLYVISQMLAVKFSGNVFVNLLGVWADVGGAGPARAYPIGGLCYYLSPPENLAHILEDPVHAVLYIVFMLGSCAFFSKTWIEVSGSSAKDVAKQLKEQQMVMRGHREKSMIHELNRYIPTAAAFGGLCIGALSVLADFLGAIGSGTGILLAVTIIYQYFEIFIKEQGDMGGMSTLLF</sequence>
<name>A0ACB7S897_HYAAI</name>
<organism evidence="1 2">
    <name type="scientific">Hyalomma asiaticum</name>
    <name type="common">Tick</name>
    <dbReference type="NCBI Taxonomy" id="266040"/>
    <lineage>
        <taxon>Eukaryota</taxon>
        <taxon>Metazoa</taxon>
        <taxon>Ecdysozoa</taxon>
        <taxon>Arthropoda</taxon>
        <taxon>Chelicerata</taxon>
        <taxon>Arachnida</taxon>
        <taxon>Acari</taxon>
        <taxon>Parasitiformes</taxon>
        <taxon>Ixodida</taxon>
        <taxon>Ixodoidea</taxon>
        <taxon>Ixodidae</taxon>
        <taxon>Hyalomminae</taxon>
        <taxon>Hyalomma</taxon>
    </lineage>
</organism>
<dbReference type="Proteomes" id="UP000821845">
    <property type="component" value="Chromosome 6"/>
</dbReference>
<evidence type="ECO:0000313" key="2">
    <source>
        <dbReference type="Proteomes" id="UP000821845"/>
    </source>
</evidence>
<comment type="caution">
    <text evidence="1">The sequence shown here is derived from an EMBL/GenBank/DDBJ whole genome shotgun (WGS) entry which is preliminary data.</text>
</comment>
<protein>
    <submittedName>
        <fullName evidence="1">Uncharacterized protein</fullName>
    </submittedName>
</protein>
<accession>A0ACB7S897</accession>
<keyword evidence="2" id="KW-1185">Reference proteome</keyword>